<feature type="transmembrane region" description="Helical" evidence="8">
    <location>
        <begin position="55"/>
        <end position="79"/>
    </location>
</feature>
<dbReference type="Gene3D" id="1.10.3720.10">
    <property type="entry name" value="MetI-like"/>
    <property type="match status" value="1"/>
</dbReference>
<feature type="transmembrane region" description="Helical" evidence="8">
    <location>
        <begin position="20"/>
        <end position="43"/>
    </location>
</feature>
<sequence>MSEWTGELLHMVAQGTLETIYMVTVSVVVSYIFGLPLGVILLITGEGQIKPNPRLYQLLGTLVNIGRSFPFIILLIAIIPFTRLIVGTFIGTTASIVPLSVGAIPFVARLVETSMREIPRGVIEAAQAMGASTWQIITRVLVPEAMPSLVAGFVLTTITLVGYSAMAGVVGGGGLGTLAYQYGFQRYQNDMMVVTVILLIILVQLIQMVGDYVTARVNKR</sequence>
<keyword evidence="3 8" id="KW-0813">Transport</keyword>
<evidence type="ECO:0000256" key="5">
    <source>
        <dbReference type="ARBA" id="ARBA00022692"/>
    </source>
</evidence>
<comment type="caution">
    <text evidence="10">The sequence shown here is derived from an EMBL/GenBank/DDBJ whole genome shotgun (WGS) entry which is preliminary data.</text>
</comment>
<dbReference type="GO" id="GO:0048473">
    <property type="term" value="P:D-methionine transmembrane transport"/>
    <property type="evidence" value="ECO:0007669"/>
    <property type="project" value="TreeGrafter"/>
</dbReference>
<keyword evidence="7 8" id="KW-0472">Membrane</keyword>
<organism evidence="10 11">
    <name type="scientific">Desulfotomaculum copahuensis</name>
    <dbReference type="NCBI Taxonomy" id="1838280"/>
    <lineage>
        <taxon>Bacteria</taxon>
        <taxon>Bacillati</taxon>
        <taxon>Bacillota</taxon>
        <taxon>Clostridia</taxon>
        <taxon>Eubacteriales</taxon>
        <taxon>Desulfotomaculaceae</taxon>
        <taxon>Desulfotomaculum</taxon>
    </lineage>
</organism>
<dbReference type="EMBL" id="LYVF01000137">
    <property type="protein sequence ID" value="OAT82329.1"/>
    <property type="molecule type" value="Genomic_DNA"/>
</dbReference>
<dbReference type="InterPro" id="IPR051322">
    <property type="entry name" value="AA_ABC_Transporter_Permease"/>
</dbReference>
<dbReference type="PROSITE" id="PS50928">
    <property type="entry name" value="ABC_TM1"/>
    <property type="match status" value="1"/>
</dbReference>
<evidence type="ECO:0000313" key="10">
    <source>
        <dbReference type="EMBL" id="OAT82329.1"/>
    </source>
</evidence>
<evidence type="ECO:0000256" key="7">
    <source>
        <dbReference type="ARBA" id="ARBA00023136"/>
    </source>
</evidence>
<dbReference type="Pfam" id="PF00528">
    <property type="entry name" value="BPD_transp_1"/>
    <property type="match status" value="1"/>
</dbReference>
<evidence type="ECO:0000256" key="2">
    <source>
        <dbReference type="ARBA" id="ARBA00007069"/>
    </source>
</evidence>
<accession>A0A1B7LFC4</accession>
<dbReference type="GO" id="GO:0005886">
    <property type="term" value="C:plasma membrane"/>
    <property type="evidence" value="ECO:0007669"/>
    <property type="project" value="UniProtKB-SubCell"/>
</dbReference>
<dbReference type="FunFam" id="1.10.3720.10:FF:000002">
    <property type="entry name" value="D-methionine ABC transporter permease MetI"/>
    <property type="match status" value="1"/>
</dbReference>
<dbReference type="InterPro" id="IPR035906">
    <property type="entry name" value="MetI-like_sf"/>
</dbReference>
<dbReference type="PANTHER" id="PTHR30450:SF1">
    <property type="entry name" value="D-METHIONINE TRANSPORT SYSTEM PERMEASE PROTEIN METI-RELATED"/>
    <property type="match status" value="1"/>
</dbReference>
<dbReference type="Proteomes" id="UP000078532">
    <property type="component" value="Unassembled WGS sequence"/>
</dbReference>
<keyword evidence="4" id="KW-1003">Cell membrane</keyword>
<evidence type="ECO:0000259" key="9">
    <source>
        <dbReference type="PROSITE" id="PS50928"/>
    </source>
</evidence>
<dbReference type="AlphaFoldDB" id="A0A1B7LFC4"/>
<evidence type="ECO:0000256" key="8">
    <source>
        <dbReference type="RuleBase" id="RU363032"/>
    </source>
</evidence>
<keyword evidence="5 8" id="KW-0812">Transmembrane</keyword>
<comment type="similarity">
    <text evidence="2">Belongs to the binding-protein-dependent transport system permease family. CysTW subfamily.</text>
</comment>
<evidence type="ECO:0000313" key="11">
    <source>
        <dbReference type="Proteomes" id="UP000078532"/>
    </source>
</evidence>
<dbReference type="SUPFAM" id="SSF161098">
    <property type="entry name" value="MetI-like"/>
    <property type="match status" value="1"/>
</dbReference>
<evidence type="ECO:0000256" key="3">
    <source>
        <dbReference type="ARBA" id="ARBA00022448"/>
    </source>
</evidence>
<dbReference type="CDD" id="cd06261">
    <property type="entry name" value="TM_PBP2"/>
    <property type="match status" value="1"/>
</dbReference>
<gene>
    <name evidence="10" type="ORF">A6M21_09275</name>
</gene>
<evidence type="ECO:0000256" key="6">
    <source>
        <dbReference type="ARBA" id="ARBA00022989"/>
    </source>
</evidence>
<dbReference type="RefSeq" id="WP_066667861.1">
    <property type="nucleotide sequence ID" value="NZ_LYVF01000137.1"/>
</dbReference>
<dbReference type="PANTHER" id="PTHR30450">
    <property type="entry name" value="ABC TRANSPORTER PERMEASE"/>
    <property type="match status" value="1"/>
</dbReference>
<feature type="transmembrane region" description="Helical" evidence="8">
    <location>
        <begin position="149"/>
        <end position="171"/>
    </location>
</feature>
<feature type="transmembrane region" description="Helical" evidence="8">
    <location>
        <begin position="85"/>
        <end position="108"/>
    </location>
</feature>
<keyword evidence="11" id="KW-1185">Reference proteome</keyword>
<evidence type="ECO:0000256" key="1">
    <source>
        <dbReference type="ARBA" id="ARBA00004651"/>
    </source>
</evidence>
<comment type="subcellular location">
    <subcellularLocation>
        <location evidence="1 8">Cell membrane</location>
        <topology evidence="1 8">Multi-pass membrane protein</topology>
    </subcellularLocation>
</comment>
<evidence type="ECO:0000256" key="4">
    <source>
        <dbReference type="ARBA" id="ARBA00022475"/>
    </source>
</evidence>
<keyword evidence="6 8" id="KW-1133">Transmembrane helix</keyword>
<proteinExistence type="inferred from homology"/>
<dbReference type="OrthoDB" id="9793490at2"/>
<protein>
    <submittedName>
        <fullName evidence="10">Methionine ABC transporter permease</fullName>
    </submittedName>
</protein>
<reference evidence="10 11" key="1">
    <citation type="submission" date="2016-04" db="EMBL/GenBank/DDBJ databases">
        <authorList>
            <person name="Evans L.H."/>
            <person name="Alamgir A."/>
            <person name="Owens N."/>
            <person name="Weber N.D."/>
            <person name="Virtaneva K."/>
            <person name="Barbian K."/>
            <person name="Babar A."/>
            <person name="Rosenke K."/>
        </authorList>
    </citation>
    <scope>NUCLEOTIDE SEQUENCE [LARGE SCALE GENOMIC DNA]</scope>
    <source>
        <strain evidence="10 11">LMa1</strain>
    </source>
</reference>
<feature type="transmembrane region" description="Helical" evidence="8">
    <location>
        <begin position="191"/>
        <end position="213"/>
    </location>
</feature>
<name>A0A1B7LFC4_9FIRM</name>
<dbReference type="STRING" id="1838280.A6M21_09275"/>
<feature type="domain" description="ABC transmembrane type-1" evidence="9">
    <location>
        <begin position="16"/>
        <end position="210"/>
    </location>
</feature>
<dbReference type="NCBIfam" id="NF008049">
    <property type="entry name" value="PRK10782.1"/>
    <property type="match status" value="1"/>
</dbReference>
<dbReference type="InterPro" id="IPR000515">
    <property type="entry name" value="MetI-like"/>
</dbReference>